<evidence type="ECO:0000313" key="1">
    <source>
        <dbReference type="EMBL" id="CDJ69523.1"/>
    </source>
</evidence>
<accession>U6MZA2</accession>
<reference evidence="1" key="2">
    <citation type="submission" date="2013-10" db="EMBL/GenBank/DDBJ databases">
        <authorList>
            <person name="Aslett M."/>
        </authorList>
    </citation>
    <scope>NUCLEOTIDE SEQUENCE [LARGE SCALE GENOMIC DNA]</scope>
    <source>
        <strain evidence="1">Houghton</strain>
    </source>
</reference>
<gene>
    <name evidence="1" type="ORF">ENH_00070390</name>
</gene>
<feature type="non-terminal residue" evidence="1">
    <location>
        <position position="1"/>
    </location>
</feature>
<sequence length="39" mass="4270">EPDVWLEASEVWELAAADISISPVHSAARHENPDGKVRS</sequence>
<dbReference type="Proteomes" id="UP000030754">
    <property type="component" value="Unassembled WGS sequence"/>
</dbReference>
<name>U6MZA2_9EIME</name>
<protein>
    <submittedName>
        <fullName evidence="1">Uncharacterized protein</fullName>
    </submittedName>
</protein>
<reference evidence="1" key="1">
    <citation type="submission" date="2013-10" db="EMBL/GenBank/DDBJ databases">
        <title>Genomic analysis of the causative agents of coccidiosis in chickens.</title>
        <authorList>
            <person name="Reid A.J."/>
            <person name="Blake D."/>
            <person name="Billington K."/>
            <person name="Browne H."/>
            <person name="Dunn M."/>
            <person name="Hung S."/>
            <person name="Kawahara F."/>
            <person name="Miranda-Saavedra D."/>
            <person name="Mourier T."/>
            <person name="Nagra H."/>
            <person name="Otto T.D."/>
            <person name="Rawlings N."/>
            <person name="Sanchez A."/>
            <person name="Sanders M."/>
            <person name="Subramaniam C."/>
            <person name="Tay Y."/>
            <person name="Dear P."/>
            <person name="Doerig C."/>
            <person name="Gruber A."/>
            <person name="Parkinson J."/>
            <person name="Shirley M."/>
            <person name="Wan K.L."/>
            <person name="Berriman M."/>
            <person name="Tomley F."/>
            <person name="Pain A."/>
        </authorList>
    </citation>
    <scope>NUCLEOTIDE SEQUENCE [LARGE SCALE GENOMIC DNA]</scope>
    <source>
        <strain evidence="1">Houghton</strain>
    </source>
</reference>
<dbReference type="OrthoDB" id="354445at2759"/>
<evidence type="ECO:0000313" key="2">
    <source>
        <dbReference type="Proteomes" id="UP000030754"/>
    </source>
</evidence>
<dbReference type="VEuPathDB" id="ToxoDB:ENH_00070390"/>
<proteinExistence type="predicted"/>
<organism evidence="1 2">
    <name type="scientific">Eimeria necatrix</name>
    <dbReference type="NCBI Taxonomy" id="51315"/>
    <lineage>
        <taxon>Eukaryota</taxon>
        <taxon>Sar</taxon>
        <taxon>Alveolata</taxon>
        <taxon>Apicomplexa</taxon>
        <taxon>Conoidasida</taxon>
        <taxon>Coccidia</taxon>
        <taxon>Eucoccidiorida</taxon>
        <taxon>Eimeriorina</taxon>
        <taxon>Eimeriidae</taxon>
        <taxon>Eimeria</taxon>
    </lineage>
</organism>
<dbReference type="RefSeq" id="XP_013437989.1">
    <property type="nucleotide sequence ID" value="XM_013582535.1"/>
</dbReference>
<dbReference type="Gene3D" id="2.40.50.140">
    <property type="entry name" value="Nucleic acid-binding proteins"/>
    <property type="match status" value="1"/>
</dbReference>
<dbReference type="GeneID" id="25477171"/>
<keyword evidence="2" id="KW-1185">Reference proteome</keyword>
<dbReference type="EMBL" id="HG725746">
    <property type="protein sequence ID" value="CDJ69523.1"/>
    <property type="molecule type" value="Genomic_DNA"/>
</dbReference>
<dbReference type="InterPro" id="IPR012340">
    <property type="entry name" value="NA-bd_OB-fold"/>
</dbReference>
<dbReference type="AlphaFoldDB" id="U6MZA2"/>